<dbReference type="AlphaFoldDB" id="A0A2M3ZPT1"/>
<accession>A0A2M3ZPT1</accession>
<feature type="region of interest" description="Disordered" evidence="1">
    <location>
        <begin position="79"/>
        <end position="113"/>
    </location>
</feature>
<organism evidence="2">
    <name type="scientific">Anopheles braziliensis</name>
    <dbReference type="NCBI Taxonomy" id="58242"/>
    <lineage>
        <taxon>Eukaryota</taxon>
        <taxon>Metazoa</taxon>
        <taxon>Ecdysozoa</taxon>
        <taxon>Arthropoda</taxon>
        <taxon>Hexapoda</taxon>
        <taxon>Insecta</taxon>
        <taxon>Pterygota</taxon>
        <taxon>Neoptera</taxon>
        <taxon>Endopterygota</taxon>
        <taxon>Diptera</taxon>
        <taxon>Nematocera</taxon>
        <taxon>Culicoidea</taxon>
        <taxon>Culicidae</taxon>
        <taxon>Anophelinae</taxon>
        <taxon>Anopheles</taxon>
    </lineage>
</organism>
<reference evidence="2" key="1">
    <citation type="submission" date="2018-01" db="EMBL/GenBank/DDBJ databases">
        <title>An insight into the sialome of Amazonian anophelines.</title>
        <authorList>
            <person name="Ribeiro J.M."/>
            <person name="Scarpassa V."/>
            <person name="Calvo E."/>
        </authorList>
    </citation>
    <scope>NUCLEOTIDE SEQUENCE</scope>
    <source>
        <tissue evidence="2">Salivary glands</tissue>
    </source>
</reference>
<protein>
    <submittedName>
        <fullName evidence="2">Putative secreted peptide</fullName>
    </submittedName>
</protein>
<name>A0A2M3ZPT1_9DIPT</name>
<dbReference type="EMBL" id="GGFM01009798">
    <property type="protein sequence ID" value="MBW30549.1"/>
    <property type="molecule type" value="Transcribed_RNA"/>
</dbReference>
<evidence type="ECO:0000313" key="2">
    <source>
        <dbReference type="EMBL" id="MBW30549.1"/>
    </source>
</evidence>
<proteinExistence type="predicted"/>
<sequence>MSVFSFFIHYRSIFLLLSINDLPDSHSTVYLTLARSCGSVRSSVRDPASRTYYKRVSPTFTKFDKHKYPFTTFYLPPTHPPADASTTHTTPKGLRSPLGKVGHNKPLVLRKPT</sequence>
<evidence type="ECO:0000256" key="1">
    <source>
        <dbReference type="SAM" id="MobiDB-lite"/>
    </source>
</evidence>